<name>A0ABU6XT54_9FABA</name>
<evidence type="ECO:0000313" key="2">
    <source>
        <dbReference type="Proteomes" id="UP001341840"/>
    </source>
</evidence>
<comment type="caution">
    <text evidence="1">The sequence shown here is derived from an EMBL/GenBank/DDBJ whole genome shotgun (WGS) entry which is preliminary data.</text>
</comment>
<sequence length="247" mass="28443">MAEANKAYPSGWLHSRSEPKVKPIPDVASYHDRKQENLRLDAVLRDLCVEEAQWVFHDDGRHHFLRRADLKPMARGLYEFVIRPIMPIGNCSEVTVERAVLVHSIIIGEDIQKVSIPDDTMIPVEPHINAKLMERVRGERTARKQAPPPEQQNQEAAAIPEAPQFQQGFPPNFMATFNTAMAAMQLHSDQRWDTFQQKFDEAQEENRRSFSTINERMDRMDGTLNFLCNTNQMMNEDCSSLIKPQET</sequence>
<dbReference type="EMBL" id="JASCZI010213008">
    <property type="protein sequence ID" value="MED6200691.1"/>
    <property type="molecule type" value="Genomic_DNA"/>
</dbReference>
<proteinExistence type="predicted"/>
<dbReference type="Proteomes" id="UP001341840">
    <property type="component" value="Unassembled WGS sequence"/>
</dbReference>
<protein>
    <submittedName>
        <fullName evidence="1">Uncharacterized protein</fullName>
    </submittedName>
</protein>
<reference evidence="1 2" key="1">
    <citation type="journal article" date="2023" name="Plants (Basel)">
        <title>Bridging the Gap: Combining Genomics and Transcriptomics Approaches to Understand Stylosanthes scabra, an Orphan Legume from the Brazilian Caatinga.</title>
        <authorList>
            <person name="Ferreira-Neto J.R.C."/>
            <person name="da Silva M.D."/>
            <person name="Binneck E."/>
            <person name="de Melo N.F."/>
            <person name="da Silva R.H."/>
            <person name="de Melo A.L.T.M."/>
            <person name="Pandolfi V."/>
            <person name="Bustamante F.O."/>
            <person name="Brasileiro-Vidal A.C."/>
            <person name="Benko-Iseppon A.M."/>
        </authorList>
    </citation>
    <scope>NUCLEOTIDE SEQUENCE [LARGE SCALE GENOMIC DNA]</scope>
    <source>
        <tissue evidence="1">Leaves</tissue>
    </source>
</reference>
<gene>
    <name evidence="1" type="ORF">PIB30_087765</name>
</gene>
<evidence type="ECO:0000313" key="1">
    <source>
        <dbReference type="EMBL" id="MED6200691.1"/>
    </source>
</evidence>
<organism evidence="1 2">
    <name type="scientific">Stylosanthes scabra</name>
    <dbReference type="NCBI Taxonomy" id="79078"/>
    <lineage>
        <taxon>Eukaryota</taxon>
        <taxon>Viridiplantae</taxon>
        <taxon>Streptophyta</taxon>
        <taxon>Embryophyta</taxon>
        <taxon>Tracheophyta</taxon>
        <taxon>Spermatophyta</taxon>
        <taxon>Magnoliopsida</taxon>
        <taxon>eudicotyledons</taxon>
        <taxon>Gunneridae</taxon>
        <taxon>Pentapetalae</taxon>
        <taxon>rosids</taxon>
        <taxon>fabids</taxon>
        <taxon>Fabales</taxon>
        <taxon>Fabaceae</taxon>
        <taxon>Papilionoideae</taxon>
        <taxon>50 kb inversion clade</taxon>
        <taxon>dalbergioids sensu lato</taxon>
        <taxon>Dalbergieae</taxon>
        <taxon>Pterocarpus clade</taxon>
        <taxon>Stylosanthes</taxon>
    </lineage>
</organism>
<keyword evidence="2" id="KW-1185">Reference proteome</keyword>
<accession>A0ABU6XT54</accession>